<evidence type="ECO:0000313" key="3">
    <source>
        <dbReference type="Proteomes" id="UP000220629"/>
    </source>
</evidence>
<name>A0A2A7SD28_BURGA</name>
<feature type="domain" description="AB hydrolase-1" evidence="1">
    <location>
        <begin position="34"/>
        <end position="248"/>
    </location>
</feature>
<dbReference type="AlphaFoldDB" id="A0A2A7SD28"/>
<dbReference type="GO" id="GO:0042171">
    <property type="term" value="F:lysophosphatidic acid acyltransferase activity"/>
    <property type="evidence" value="ECO:0007669"/>
    <property type="project" value="TreeGrafter"/>
</dbReference>
<dbReference type="Gene3D" id="3.40.50.1820">
    <property type="entry name" value="alpha/beta hydrolase"/>
    <property type="match status" value="1"/>
</dbReference>
<accession>A0A2A7SD28</accession>
<dbReference type="GO" id="GO:0055088">
    <property type="term" value="P:lipid homeostasis"/>
    <property type="evidence" value="ECO:0007669"/>
    <property type="project" value="TreeGrafter"/>
</dbReference>
<evidence type="ECO:0000313" key="2">
    <source>
        <dbReference type="EMBL" id="PEH41150.1"/>
    </source>
</evidence>
<dbReference type="InterPro" id="IPR029058">
    <property type="entry name" value="AB_hydrolase_fold"/>
</dbReference>
<gene>
    <name evidence="2" type="ORF">CRM94_02685</name>
</gene>
<comment type="caution">
    <text evidence="2">The sequence shown here is derived from an EMBL/GenBank/DDBJ whole genome shotgun (WGS) entry which is preliminary data.</text>
</comment>
<dbReference type="PANTHER" id="PTHR42886:SF42">
    <property type="entry name" value="ALPHA_BETA-HYDROLASES SUPERFAMILY PROTEIN"/>
    <property type="match status" value="1"/>
</dbReference>
<reference evidence="3" key="1">
    <citation type="submission" date="2017-09" db="EMBL/GenBank/DDBJ databases">
        <title>FDA dAtabase for Regulatory Grade micrObial Sequences (FDA-ARGOS): Supporting development and validation of Infectious Disease Dx tests.</title>
        <authorList>
            <person name="Minogue T."/>
            <person name="Wolcott M."/>
            <person name="Wasieloski L."/>
            <person name="Aguilar W."/>
            <person name="Moore D."/>
            <person name="Tallon L."/>
            <person name="Sadzewicz L."/>
            <person name="Ott S."/>
            <person name="Zhao X."/>
            <person name="Nagaraj S."/>
            <person name="Vavikolanu K."/>
            <person name="Aluvathingal J."/>
            <person name="Nadendla S."/>
            <person name="Sichtig H."/>
        </authorList>
    </citation>
    <scope>NUCLEOTIDE SEQUENCE [LARGE SCALE GENOMIC DNA]</scope>
    <source>
        <strain evidence="3">FDAARGOS_390</strain>
    </source>
</reference>
<dbReference type="GO" id="GO:0006654">
    <property type="term" value="P:phosphatidic acid biosynthetic process"/>
    <property type="evidence" value="ECO:0007669"/>
    <property type="project" value="TreeGrafter"/>
</dbReference>
<dbReference type="EMBL" id="PDDY01000001">
    <property type="protein sequence ID" value="PEH41150.1"/>
    <property type="molecule type" value="Genomic_DNA"/>
</dbReference>
<dbReference type="Proteomes" id="UP000220629">
    <property type="component" value="Unassembled WGS sequence"/>
</dbReference>
<dbReference type="SUPFAM" id="SSF53474">
    <property type="entry name" value="alpha/beta-Hydrolases"/>
    <property type="match status" value="1"/>
</dbReference>
<sequence>MNLTLAQPRRYDARGIAVDHYPASLDGAAASRPVILVHGGCQAAWCWALYAPLLAQAGFDVHALNWRGRGGSAALDTADFVSMSIADVVEDIRCVALGLEAAPILVGHSMGGLAAQLYAARYPVQALVALTPVVPSNVGAEPVALPIADMAAPWGPPPLEATRELFFQGLTDAECRRYQAMLVPESPRRVREATQWSLPIEVDQLSAPTLVISGALDILTPPATGAALAGLYGCEHWLEPAHGHNVLLGEGAAGIAQRLIDWLQGRA</sequence>
<dbReference type="GO" id="GO:0052689">
    <property type="term" value="F:carboxylic ester hydrolase activity"/>
    <property type="evidence" value="ECO:0007669"/>
    <property type="project" value="TreeGrafter"/>
</dbReference>
<dbReference type="PANTHER" id="PTHR42886">
    <property type="entry name" value="RE40534P-RELATED"/>
    <property type="match status" value="1"/>
</dbReference>
<dbReference type="Pfam" id="PF12697">
    <property type="entry name" value="Abhydrolase_6"/>
    <property type="match status" value="1"/>
</dbReference>
<organism evidence="2 3">
    <name type="scientific">Burkholderia gladioli</name>
    <name type="common">Pseudomonas marginata</name>
    <name type="synonym">Phytomonas marginata</name>
    <dbReference type="NCBI Taxonomy" id="28095"/>
    <lineage>
        <taxon>Bacteria</taxon>
        <taxon>Pseudomonadati</taxon>
        <taxon>Pseudomonadota</taxon>
        <taxon>Betaproteobacteria</taxon>
        <taxon>Burkholderiales</taxon>
        <taxon>Burkholderiaceae</taxon>
        <taxon>Burkholderia</taxon>
    </lineage>
</organism>
<protein>
    <recommendedName>
        <fullName evidence="1">AB hydrolase-1 domain-containing protein</fullName>
    </recommendedName>
</protein>
<proteinExistence type="predicted"/>
<dbReference type="InterPro" id="IPR000073">
    <property type="entry name" value="AB_hydrolase_1"/>
</dbReference>
<dbReference type="RefSeq" id="WP_098151451.1">
    <property type="nucleotide sequence ID" value="NZ_CADEQK010000006.1"/>
</dbReference>
<evidence type="ECO:0000259" key="1">
    <source>
        <dbReference type="Pfam" id="PF12697"/>
    </source>
</evidence>